<evidence type="ECO:0000256" key="1">
    <source>
        <dbReference type="SAM" id="MobiDB-lite"/>
    </source>
</evidence>
<dbReference type="Pfam" id="PF25597">
    <property type="entry name" value="SH3_retrovirus"/>
    <property type="match status" value="1"/>
</dbReference>
<evidence type="ECO:0000313" key="5">
    <source>
        <dbReference type="Proteomes" id="UP000288805"/>
    </source>
</evidence>
<dbReference type="GO" id="GO:0003676">
    <property type="term" value="F:nucleic acid binding"/>
    <property type="evidence" value="ECO:0007669"/>
    <property type="project" value="InterPro"/>
</dbReference>
<dbReference type="InterPro" id="IPR013103">
    <property type="entry name" value="RVT_2"/>
</dbReference>
<feature type="domain" description="Retroviral polymerase SH3-like" evidence="3">
    <location>
        <begin position="279"/>
        <end position="341"/>
    </location>
</feature>
<dbReference type="Pfam" id="PF07727">
    <property type="entry name" value="RVT_2"/>
    <property type="match status" value="1"/>
</dbReference>
<dbReference type="InterPro" id="IPR043502">
    <property type="entry name" value="DNA/RNA_pol_sf"/>
</dbReference>
<evidence type="ECO:0000313" key="4">
    <source>
        <dbReference type="EMBL" id="RVW25664.1"/>
    </source>
</evidence>
<comment type="caution">
    <text evidence="4">The sequence shown here is derived from an EMBL/GenBank/DDBJ whole genome shotgun (WGS) entry which is preliminary data.</text>
</comment>
<evidence type="ECO:0000259" key="2">
    <source>
        <dbReference type="Pfam" id="PF07727"/>
    </source>
</evidence>
<feature type="domain" description="Reverse transcriptase Ty1/copia-type" evidence="2">
    <location>
        <begin position="514"/>
        <end position="658"/>
    </location>
</feature>
<feature type="region of interest" description="Disordered" evidence="1">
    <location>
        <begin position="91"/>
        <end position="134"/>
    </location>
</feature>
<dbReference type="InterPro" id="IPR036397">
    <property type="entry name" value="RNaseH_sf"/>
</dbReference>
<name>A0A438CR31_VITVI</name>
<dbReference type="InterPro" id="IPR057670">
    <property type="entry name" value="SH3_retrovirus"/>
</dbReference>
<dbReference type="Gene3D" id="3.30.420.10">
    <property type="entry name" value="Ribonuclease H-like superfamily/Ribonuclease H"/>
    <property type="match status" value="1"/>
</dbReference>
<reference evidence="4 5" key="1">
    <citation type="journal article" date="2018" name="PLoS Genet.">
        <title>Population sequencing reveals clonal diversity and ancestral inbreeding in the grapevine cultivar Chardonnay.</title>
        <authorList>
            <person name="Roach M.J."/>
            <person name="Johnson D.L."/>
            <person name="Bohlmann J."/>
            <person name="van Vuuren H.J."/>
            <person name="Jones S.J."/>
            <person name="Pretorius I.S."/>
            <person name="Schmidt S.A."/>
            <person name="Borneman A.R."/>
        </authorList>
    </citation>
    <scope>NUCLEOTIDE SEQUENCE [LARGE SCALE GENOMIC DNA]</scope>
    <source>
        <strain evidence="5">cv. Chardonnay</strain>
        <tissue evidence="4">Leaf</tissue>
    </source>
</reference>
<dbReference type="CDD" id="cd09272">
    <property type="entry name" value="RNase_HI_RT_Ty1"/>
    <property type="match status" value="1"/>
</dbReference>
<proteinExistence type="predicted"/>
<dbReference type="EMBL" id="QGNW01002071">
    <property type="protein sequence ID" value="RVW25664.1"/>
    <property type="molecule type" value="Genomic_DNA"/>
</dbReference>
<dbReference type="AlphaFoldDB" id="A0A438CR31"/>
<feature type="region of interest" description="Disordered" evidence="1">
    <location>
        <begin position="366"/>
        <end position="388"/>
    </location>
</feature>
<gene>
    <name evidence="4" type="primary">POLX_1084</name>
    <name evidence="4" type="ORF">CK203_115434</name>
</gene>
<dbReference type="Proteomes" id="UP000288805">
    <property type="component" value="Unassembled WGS sequence"/>
</dbReference>
<dbReference type="PANTHER" id="PTHR11439">
    <property type="entry name" value="GAG-POL-RELATED RETROTRANSPOSON"/>
    <property type="match status" value="1"/>
</dbReference>
<feature type="compositionally biased region" description="Polar residues" evidence="1">
    <location>
        <begin position="91"/>
        <end position="107"/>
    </location>
</feature>
<dbReference type="Pfam" id="PF14223">
    <property type="entry name" value="Retrotran_gag_2"/>
    <property type="match status" value="1"/>
</dbReference>
<organism evidence="4 5">
    <name type="scientific">Vitis vinifera</name>
    <name type="common">Grape</name>
    <dbReference type="NCBI Taxonomy" id="29760"/>
    <lineage>
        <taxon>Eukaryota</taxon>
        <taxon>Viridiplantae</taxon>
        <taxon>Streptophyta</taxon>
        <taxon>Embryophyta</taxon>
        <taxon>Tracheophyta</taxon>
        <taxon>Spermatophyta</taxon>
        <taxon>Magnoliopsida</taxon>
        <taxon>eudicotyledons</taxon>
        <taxon>Gunneridae</taxon>
        <taxon>Pentapetalae</taxon>
        <taxon>rosids</taxon>
        <taxon>Vitales</taxon>
        <taxon>Vitaceae</taxon>
        <taxon>Viteae</taxon>
        <taxon>Vitis</taxon>
    </lineage>
</organism>
<dbReference type="SUPFAM" id="SSF56672">
    <property type="entry name" value="DNA/RNA polymerases"/>
    <property type="match status" value="1"/>
</dbReference>
<protein>
    <submittedName>
        <fullName evidence="4">Retrovirus-related Pol polyprotein from transposon TNT 1-94</fullName>
    </submittedName>
</protein>
<sequence length="929" mass="105284">MLRMKPGESVSDYFSRTMAIINKMRIHGEKMEDVTVIEKILRSMTPKVNYVVCSIEESKDLDELSIDKLQGSLLVHEQKIIQEDKEEQALKASTNNNALTTNRSANQGRGKGRGVRGVRDGGRGRNGRGNFRVDEDQPDFQIEAETEINNLTNPRQKCGMWTQAAATTCVVKGACEIYDPSRGAIVVVQMASNRHTKRTHSCLYTATEWCIGEKNRTILNMVRSLLARGKIPKSFWPEAMNWSIHVLNRSPTFSVQNMTLEEAWSGRKPAVDYFKIFGCIAYAHVPDKKMKKLDDKGEKCVFLGVSEASKAYKLFNPLTKKIVTSRDVIFYEESTWNWNGQQPTQVIFDNDVEEERQQLLQQQIPTVSIPESPPNDVPTAAETSSTAAESNVVAESRLRCVRKRPAWMQDFEVTEVQSDNYDTIAHYALLLDCDPITFQEAIKDLKWHKAMNEEIGSIEKNNSWELVELPKWQKSIGVKWVYKTKLNKDGGVDKYKARLVAKGYKQEFGVDYKELDVKSAFLHGELEEEVYIDQPPGYVKQGYENQVYKLKKALYGLKQAPRAWYSRIDAYFTEEGFIKCPYEHTLYTKYGVDKKILIVCLYVDDLIYTSNNKTMLADFKKSMMKEFDITDMGLMHYFLGIEVVQSSTGVFILKEICSRDFGQVYVEDCISVITPSEVGLKLSKSGAGKRVDSTLYKQIIGSLMYLTSTRPDIMHAVNLISRYMENPTEVHFLAAKRIFRYLKGTVDFGILYKRGEKSSLIGFSDSDYAGDLDDRKNTSGAVFMLNSGAITWSSKKQQIVTLSTTEAKFVAATSSSCQAIWLRRLLEVLYNQQQGPTVIYCDNLSAIKLSKNLVLHGKSKHIDVRYHFLCDLCKDGVIELVFCKSENQIADILTKPLKPAVFMKLRSMLGVCSSKEVVAASGKALQIDS</sequence>
<accession>A0A438CR31</accession>
<dbReference type="InterPro" id="IPR012337">
    <property type="entry name" value="RNaseH-like_sf"/>
</dbReference>
<evidence type="ECO:0000259" key="3">
    <source>
        <dbReference type="Pfam" id="PF25597"/>
    </source>
</evidence>
<dbReference type="SUPFAM" id="SSF53098">
    <property type="entry name" value="Ribonuclease H-like"/>
    <property type="match status" value="1"/>
</dbReference>
<dbReference type="PANTHER" id="PTHR11439:SF517">
    <property type="entry name" value="CYSTEINE-RICH RLK (RECEPTOR-LIKE PROTEIN KINASE) 8"/>
    <property type="match status" value="1"/>
</dbReference>
<feature type="compositionally biased region" description="Low complexity" evidence="1">
    <location>
        <begin position="379"/>
        <end position="388"/>
    </location>
</feature>